<dbReference type="InterPro" id="IPR006827">
    <property type="entry name" value="Lant_deHydtase_N"/>
</dbReference>
<dbReference type="Proteomes" id="UP000462055">
    <property type="component" value="Unassembled WGS sequence"/>
</dbReference>
<accession>A0A6I4M4G5</accession>
<gene>
    <name evidence="3" type="ORF">F8568_001365</name>
</gene>
<feature type="domain" description="Thiopeptide-type bacteriocin biosynthesis" evidence="2">
    <location>
        <begin position="756"/>
        <end position="1013"/>
    </location>
</feature>
<dbReference type="RefSeq" id="WP_151590303.1">
    <property type="nucleotide sequence ID" value="NZ_WBMS02000001.1"/>
</dbReference>
<dbReference type="NCBIfam" id="TIGR03891">
    <property type="entry name" value="thiopep_ocin"/>
    <property type="match status" value="1"/>
</dbReference>
<proteinExistence type="predicted"/>
<evidence type="ECO:0000313" key="4">
    <source>
        <dbReference type="Proteomes" id="UP000462055"/>
    </source>
</evidence>
<protein>
    <submittedName>
        <fullName evidence="3">Lantibiotic dehydratase</fullName>
    </submittedName>
</protein>
<evidence type="ECO:0000313" key="3">
    <source>
        <dbReference type="EMBL" id="MVZ99056.1"/>
    </source>
</evidence>
<dbReference type="AlphaFoldDB" id="A0A6I4M4G5"/>
<reference evidence="3" key="1">
    <citation type="submission" date="2019-12" db="EMBL/GenBank/DDBJ databases">
        <title>Actinomadura physcomitrii sp. nov., a novel actinomycete isolated from moss [Physcomitrium sphaericum (Ludw) Fuernr].</title>
        <authorList>
            <person name="Zhuang X."/>
        </authorList>
    </citation>
    <scope>NUCLEOTIDE SEQUENCE [LARGE SCALE GENOMIC DNA]</scope>
    <source>
        <strain evidence="3">LD22</strain>
    </source>
</reference>
<feature type="domain" description="Lantibiotic dehydratase N-terminal" evidence="1">
    <location>
        <begin position="52"/>
        <end position="686"/>
    </location>
</feature>
<sequence>MARKPPFSYQWQPGVLLRATTAPDGIGDLLATLDDFDDPEQGRDWLAEVWRDGRARDALEVASPVLVARVQDVLEGRCRQQRRVRRVVLSVASYLLRWQRRPTPFGLFAGVAPAHVGDTARVSWGTKHLTAVRPDADWLADIIDRLHHCPELLRRLPVVANDTAQVRGDRLVILGDSSEQLAPLETSVRLTRPLEAALETARRPVRFGVLRDRLAAEFSSAAVGRIEAMLTGLVSQNVLISSLRAPMTQPDALGHLCRELRGANADTIDLVQRLYELNEELGIDAPPTPWRAHAQLAERMRTLSAAAPVPLIVDTALDCQVQIPEQVAREAHDAAGVLYRLTPQPFGYQHWRDYHGRFRERYGAGAVVPLTELVADSELGLPAGYLGSAHGRPRRPLTDRDEKLLALVQQALLDGDDEIVLTEQLIEDLAVGDGDDIIPVPRAELAVEIHARSVEALTRGSFRLVVTGTPRPGSSMAGRFAHLLPQADRSDLEATYRAGVPEAISAQLSFAPRRRRNENISRTPQLLPYVIVLSEHRADRACVIGLDDLAVTADARQFFLIQLSTGRRVEPRVVHALEAGVHTPPLARFIAEITTARCAVYKAFDFGAAAHLPYLPRVRYRRTILAPARWLLTASDLPGRHATMAEWEAELRTWQARLRVGDRVTMVDDGQRLPLDLGHRVHRALLRTRLDSTRQLELREAPSPDDLGWIGKRAHELLFPLALAEGTTAQPAVLVRRSASPIGIEAHLPGRSNVLCADINAHPMRYNDILTTHLPNLLQILAPQPQWWFRRHRRMAHPEDDQYLALYLQLTDAAMYGRVAAAVHDWAADLHRRRLLADISFTTYRPQTGRYGHGSAMHAAHAVFATDSSAALAQLNAANRSGIEPQVLAAVSMIDLALSFTASPGQCFDWLIQHLPRDAGPIDRSLAQQCHDLAAALTEPDADAAAIRPLPGGPDLISAWTARRIALTNYRAALKSQRDPLTVLRSLLHLHHVRAVGVDPDLERLTGHLVRSAALRRISMAGSAR</sequence>
<dbReference type="Pfam" id="PF14028">
    <property type="entry name" value="Lant_dehydr_C"/>
    <property type="match status" value="1"/>
</dbReference>
<organism evidence="3 4">
    <name type="scientific">Actinomadura physcomitrii</name>
    <dbReference type="NCBI Taxonomy" id="2650748"/>
    <lineage>
        <taxon>Bacteria</taxon>
        <taxon>Bacillati</taxon>
        <taxon>Actinomycetota</taxon>
        <taxon>Actinomycetes</taxon>
        <taxon>Streptosporangiales</taxon>
        <taxon>Thermomonosporaceae</taxon>
        <taxon>Actinomadura</taxon>
    </lineage>
</organism>
<keyword evidence="4" id="KW-1185">Reference proteome</keyword>
<dbReference type="EMBL" id="WBMS02000001">
    <property type="protein sequence ID" value="MVZ99056.1"/>
    <property type="molecule type" value="Genomic_DNA"/>
</dbReference>
<name>A0A6I4M4G5_9ACTN</name>
<dbReference type="Pfam" id="PF04738">
    <property type="entry name" value="Lant_dehydr_N"/>
    <property type="match status" value="1"/>
</dbReference>
<evidence type="ECO:0000259" key="2">
    <source>
        <dbReference type="Pfam" id="PF14028"/>
    </source>
</evidence>
<comment type="caution">
    <text evidence="3">The sequence shown here is derived from an EMBL/GenBank/DDBJ whole genome shotgun (WGS) entry which is preliminary data.</text>
</comment>
<evidence type="ECO:0000259" key="1">
    <source>
        <dbReference type="Pfam" id="PF04738"/>
    </source>
</evidence>
<dbReference type="InterPro" id="IPR023809">
    <property type="entry name" value="Thiopep_bacteriocin_synth_dom"/>
</dbReference>